<evidence type="ECO:0000313" key="2">
    <source>
        <dbReference type="EMBL" id="SDI50997.1"/>
    </source>
</evidence>
<accession>A0A1G8L619</accession>
<protein>
    <submittedName>
        <fullName evidence="2">Uncharacterized protein</fullName>
    </submittedName>
</protein>
<feature type="compositionally biased region" description="Basic and acidic residues" evidence="1">
    <location>
        <begin position="211"/>
        <end position="236"/>
    </location>
</feature>
<keyword evidence="3" id="KW-1185">Reference proteome</keyword>
<sequence length="298" mass="33159">MIGIFLRKTSQLWREMAYPAGILAKPIAVRGRGMHRDSVVVNRTSHTGMISLNRYPSPVGRHGYPQGRPPNFFLFEQKLGSHRQGFAGNVRMRVAPFPSGAGVARWRLAINAIQEQDKACRSNRYSSLSHRPLRLPAVATPHWSKASWGRAPVQRVPRFLIPAWPVAPLSVPSPTWPIASNTHRGVDATLCRVRRLSPSGKRPVSVSSCSKPEHKNRGNEHENRQNPGCDGHHRGDRWMFGATRNVQPLSIQPGASVASGHRLTPRTRNRVPARHQPNHTRNSVDRPWAAGAVLRSAP</sequence>
<evidence type="ECO:0000313" key="3">
    <source>
        <dbReference type="Proteomes" id="UP000199340"/>
    </source>
</evidence>
<feature type="region of interest" description="Disordered" evidence="1">
    <location>
        <begin position="255"/>
        <end position="298"/>
    </location>
</feature>
<proteinExistence type="predicted"/>
<feature type="region of interest" description="Disordered" evidence="1">
    <location>
        <begin position="195"/>
        <end position="236"/>
    </location>
</feature>
<organism evidence="2 3">
    <name type="scientific">Lutimaribacter saemankumensis</name>
    <dbReference type="NCBI Taxonomy" id="490829"/>
    <lineage>
        <taxon>Bacteria</taxon>
        <taxon>Pseudomonadati</taxon>
        <taxon>Pseudomonadota</taxon>
        <taxon>Alphaproteobacteria</taxon>
        <taxon>Rhodobacterales</taxon>
        <taxon>Roseobacteraceae</taxon>
        <taxon>Lutimaribacter</taxon>
    </lineage>
</organism>
<gene>
    <name evidence="2" type="ORF">SAMN05421850_103188</name>
</gene>
<dbReference type="EMBL" id="FNEB01000003">
    <property type="protein sequence ID" value="SDI50997.1"/>
    <property type="molecule type" value="Genomic_DNA"/>
</dbReference>
<name>A0A1G8L619_9RHOB</name>
<feature type="compositionally biased region" description="Basic residues" evidence="1">
    <location>
        <begin position="263"/>
        <end position="278"/>
    </location>
</feature>
<dbReference type="STRING" id="490829.SAMN05421850_103188"/>
<dbReference type="AlphaFoldDB" id="A0A1G8L619"/>
<dbReference type="Proteomes" id="UP000199340">
    <property type="component" value="Unassembled WGS sequence"/>
</dbReference>
<reference evidence="2 3" key="1">
    <citation type="submission" date="2016-10" db="EMBL/GenBank/DDBJ databases">
        <authorList>
            <person name="de Groot N.N."/>
        </authorList>
    </citation>
    <scope>NUCLEOTIDE SEQUENCE [LARGE SCALE GENOMIC DNA]</scope>
    <source>
        <strain evidence="2 3">DSM 28010</strain>
    </source>
</reference>
<evidence type="ECO:0000256" key="1">
    <source>
        <dbReference type="SAM" id="MobiDB-lite"/>
    </source>
</evidence>